<evidence type="ECO:0000256" key="15">
    <source>
        <dbReference type="PIRSR" id="PIRSR611782-1"/>
    </source>
</evidence>
<name>A0A1H6FEG2_9GAMM</name>
<dbReference type="InterPro" id="IPR001478">
    <property type="entry name" value="PDZ"/>
</dbReference>
<evidence type="ECO:0000256" key="7">
    <source>
        <dbReference type="ARBA" id="ARBA00022670"/>
    </source>
</evidence>
<dbReference type="InterPro" id="IPR009003">
    <property type="entry name" value="Peptidase_S1_PA"/>
</dbReference>
<evidence type="ECO:0000256" key="6">
    <source>
        <dbReference type="ARBA" id="ARBA00013958"/>
    </source>
</evidence>
<keyword evidence="21" id="KW-1185">Reference proteome</keyword>
<evidence type="ECO:0000256" key="8">
    <source>
        <dbReference type="ARBA" id="ARBA00022729"/>
    </source>
</evidence>
<dbReference type="AlphaFoldDB" id="A0A1H6FEG2"/>
<feature type="chain" id="PRO_5038815923" description="Probable periplasmic serine endoprotease DegP-like" evidence="18">
    <location>
        <begin position="30"/>
        <end position="488"/>
    </location>
</feature>
<evidence type="ECO:0000259" key="19">
    <source>
        <dbReference type="PROSITE" id="PS50106"/>
    </source>
</evidence>
<dbReference type="PANTHER" id="PTHR22939:SF130">
    <property type="entry name" value="PERIPLASMIC SERINE ENDOPROTEASE DEGP-LIKE-RELATED"/>
    <property type="match status" value="1"/>
</dbReference>
<feature type="active site" description="Charge relay system" evidence="15">
    <location>
        <position position="151"/>
    </location>
</feature>
<feature type="compositionally biased region" description="Basic and acidic residues" evidence="17">
    <location>
        <begin position="56"/>
        <end position="65"/>
    </location>
</feature>
<keyword evidence="11 20" id="KW-0378">Hydrolase</keyword>
<dbReference type="EMBL" id="FMSV02000540">
    <property type="protein sequence ID" value="SEH07791.1"/>
    <property type="molecule type" value="Genomic_DNA"/>
</dbReference>
<dbReference type="SUPFAM" id="SSF50156">
    <property type="entry name" value="PDZ domain-like"/>
    <property type="match status" value="2"/>
</dbReference>
<dbReference type="Proteomes" id="UP000236724">
    <property type="component" value="Unassembled WGS sequence"/>
</dbReference>
<feature type="binding site" evidence="16">
    <location>
        <position position="151"/>
    </location>
    <ligand>
        <name>substrate</name>
    </ligand>
</feature>
<dbReference type="Gene3D" id="2.30.42.10">
    <property type="match status" value="1"/>
</dbReference>
<dbReference type="Pfam" id="PF13365">
    <property type="entry name" value="Trypsin_2"/>
    <property type="match status" value="1"/>
</dbReference>
<dbReference type="InterPro" id="IPR001940">
    <property type="entry name" value="Peptidase_S1C"/>
</dbReference>
<evidence type="ECO:0000256" key="9">
    <source>
        <dbReference type="ARBA" id="ARBA00022737"/>
    </source>
</evidence>
<evidence type="ECO:0000313" key="20">
    <source>
        <dbReference type="EMBL" id="SEH07791.1"/>
    </source>
</evidence>
<dbReference type="Gene3D" id="2.30.42.60">
    <property type="match status" value="1"/>
</dbReference>
<evidence type="ECO:0000256" key="1">
    <source>
        <dbReference type="ARBA" id="ARBA00001772"/>
    </source>
</evidence>
<comment type="subcellular location">
    <subcellularLocation>
        <location evidence="3">Periplasm</location>
    </subcellularLocation>
</comment>
<dbReference type="GO" id="GO:0042597">
    <property type="term" value="C:periplasmic space"/>
    <property type="evidence" value="ECO:0007669"/>
    <property type="project" value="UniProtKB-SubCell"/>
</dbReference>
<evidence type="ECO:0000256" key="12">
    <source>
        <dbReference type="ARBA" id="ARBA00022825"/>
    </source>
</evidence>
<dbReference type="PROSITE" id="PS50106">
    <property type="entry name" value="PDZ"/>
    <property type="match status" value="1"/>
</dbReference>
<feature type="region of interest" description="Disordered" evidence="17">
    <location>
        <begin position="50"/>
        <end position="70"/>
    </location>
</feature>
<dbReference type="EC" id="3.4.21.107" evidence="5"/>
<evidence type="ECO:0000256" key="13">
    <source>
        <dbReference type="ARBA" id="ARBA00023016"/>
    </source>
</evidence>
<dbReference type="Pfam" id="PF13180">
    <property type="entry name" value="PDZ_2"/>
    <property type="match status" value="2"/>
</dbReference>
<sequence length="488" mass="52813">MLKYHNLKTFYIPWALLCAFLFSSLHTQAAGLPDFTKMVEQYGPAVVNISSSNNHKSKDSKRSREIPNIPEDSPLYDFLRKFLEEEERSGGDEDSLPHRFLRSQGSGFIISPDGYVVTNEHVIHDADDIIVRLTDRRELTAKVIGTDKRSDLALLKIDDNDENKDLPFVKIGSSDKLKVGEWVLAIGSPFGFENTVTAGIVSAKGRSLPEGNSNYIPFIQTDVAINPGNSGGPLFNLNGEVVGINAQIYSKSGGFMGVSFTIPIDIAMSIVNQIKDKGSVSRGWLGVLIQDVNSDLAKSFHMDKPKGALVVEIFDGPAKLAGLKVRDVIIAFDGHKITRSSELPPIVGSVPAGATVDALIIRAGKEIPIKVTVGELPAEEDMGRVTGKADTVEKTARLGVAVTDLDEDMRKALKVEKGGVLVKKVKSDAAKEAGVRKGDVILMLGSQEIADVKSFEAIADTLKAGEFVSILINRKGSPTFLAMEVPEK</sequence>
<evidence type="ECO:0000256" key="11">
    <source>
        <dbReference type="ARBA" id="ARBA00022801"/>
    </source>
</evidence>
<accession>A0A1H6FEG2</accession>
<feature type="active site" description="Charge relay system" evidence="15">
    <location>
        <position position="121"/>
    </location>
</feature>
<evidence type="ECO:0000256" key="16">
    <source>
        <dbReference type="PIRSR" id="PIRSR611782-2"/>
    </source>
</evidence>
<evidence type="ECO:0000256" key="18">
    <source>
        <dbReference type="SAM" id="SignalP"/>
    </source>
</evidence>
<dbReference type="FunFam" id="2.40.10.120:FF:000007">
    <property type="entry name" value="Periplasmic serine endoprotease DegP-like"/>
    <property type="match status" value="1"/>
</dbReference>
<dbReference type="Gene3D" id="2.40.10.120">
    <property type="match status" value="1"/>
</dbReference>
<comment type="catalytic activity">
    <reaction evidence="1">
        <text>Acts on substrates that are at least partially unfolded. The cleavage site P1 residue is normally between a pair of hydrophobic residues, such as Val-|-Val.</text>
        <dbReference type="EC" id="3.4.21.107"/>
    </reaction>
</comment>
<dbReference type="NCBIfam" id="TIGR02037">
    <property type="entry name" value="degP_htrA_DO"/>
    <property type="match status" value="1"/>
</dbReference>
<dbReference type="PANTHER" id="PTHR22939">
    <property type="entry name" value="SERINE PROTEASE FAMILY S1C HTRA-RELATED"/>
    <property type="match status" value="1"/>
</dbReference>
<feature type="domain" description="PDZ" evidence="19">
    <location>
        <begin position="384"/>
        <end position="476"/>
    </location>
</feature>
<evidence type="ECO:0000256" key="17">
    <source>
        <dbReference type="SAM" id="MobiDB-lite"/>
    </source>
</evidence>
<dbReference type="GO" id="GO:0006508">
    <property type="term" value="P:proteolysis"/>
    <property type="evidence" value="ECO:0007669"/>
    <property type="project" value="UniProtKB-KW"/>
</dbReference>
<evidence type="ECO:0000256" key="4">
    <source>
        <dbReference type="ARBA" id="ARBA00010541"/>
    </source>
</evidence>
<dbReference type="GO" id="GO:0004252">
    <property type="term" value="F:serine-type endopeptidase activity"/>
    <property type="evidence" value="ECO:0007669"/>
    <property type="project" value="InterPro"/>
</dbReference>
<proteinExistence type="inferred from homology"/>
<evidence type="ECO:0000256" key="10">
    <source>
        <dbReference type="ARBA" id="ARBA00022764"/>
    </source>
</evidence>
<keyword evidence="13" id="KW-0346">Stress response</keyword>
<keyword evidence="8 18" id="KW-0732">Signal</keyword>
<protein>
    <recommendedName>
        <fullName evidence="6">Probable periplasmic serine endoprotease DegP-like</fullName>
        <ecNumber evidence="5">3.4.21.107</ecNumber>
    </recommendedName>
    <alternativeName>
        <fullName evidence="14">Protease Do</fullName>
    </alternativeName>
</protein>
<feature type="signal peptide" evidence="18">
    <location>
        <begin position="1"/>
        <end position="29"/>
    </location>
</feature>
<evidence type="ECO:0000256" key="3">
    <source>
        <dbReference type="ARBA" id="ARBA00004418"/>
    </source>
</evidence>
<feature type="binding site" evidence="16">
    <location>
        <begin position="228"/>
        <end position="230"/>
    </location>
    <ligand>
        <name>substrate</name>
    </ligand>
</feature>
<keyword evidence="12" id="KW-0720">Serine protease</keyword>
<keyword evidence="9" id="KW-0677">Repeat</keyword>
<evidence type="ECO:0000256" key="14">
    <source>
        <dbReference type="ARBA" id="ARBA00032850"/>
    </source>
</evidence>
<dbReference type="SMART" id="SM00228">
    <property type="entry name" value="PDZ"/>
    <property type="match status" value="2"/>
</dbReference>
<feature type="active site" description="Charge relay system" evidence="15">
    <location>
        <position position="230"/>
    </location>
</feature>
<comment type="function">
    <text evidence="2">Might be efficient in the degradation of transiently denatured and unfolded proteins which accumulate in the periplasm following stress conditions.</text>
</comment>
<dbReference type="InterPro" id="IPR036034">
    <property type="entry name" value="PDZ_sf"/>
</dbReference>
<evidence type="ECO:0000256" key="2">
    <source>
        <dbReference type="ARBA" id="ARBA00002610"/>
    </source>
</evidence>
<organism evidence="20 21">
    <name type="scientific">Candidatus Venteria ishoeyi</name>
    <dbReference type="NCBI Taxonomy" id="1899563"/>
    <lineage>
        <taxon>Bacteria</taxon>
        <taxon>Pseudomonadati</taxon>
        <taxon>Pseudomonadota</taxon>
        <taxon>Gammaproteobacteria</taxon>
        <taxon>Thiotrichales</taxon>
        <taxon>Thiotrichaceae</taxon>
        <taxon>Venteria</taxon>
    </lineage>
</organism>
<evidence type="ECO:0000256" key="5">
    <source>
        <dbReference type="ARBA" id="ARBA00013035"/>
    </source>
</evidence>
<reference evidence="20 21" key="1">
    <citation type="submission" date="2016-10" db="EMBL/GenBank/DDBJ databases">
        <authorList>
            <person name="de Groot N.N."/>
        </authorList>
    </citation>
    <scope>NUCLEOTIDE SEQUENCE [LARGE SCALE GENOMIC DNA]</scope>
    <source>
        <strain evidence="20">MBHS1</strain>
    </source>
</reference>
<evidence type="ECO:0000313" key="21">
    <source>
        <dbReference type="Proteomes" id="UP000236724"/>
    </source>
</evidence>
<dbReference type="CDD" id="cd10839">
    <property type="entry name" value="cpPDZ1_DegP-like"/>
    <property type="match status" value="1"/>
</dbReference>
<keyword evidence="7 20" id="KW-0645">Protease</keyword>
<dbReference type="SUPFAM" id="SSF50494">
    <property type="entry name" value="Trypsin-like serine proteases"/>
    <property type="match status" value="1"/>
</dbReference>
<keyword evidence="10" id="KW-0574">Periplasm</keyword>
<feature type="binding site" evidence="16">
    <location>
        <position position="121"/>
    </location>
    <ligand>
        <name>substrate</name>
    </ligand>
</feature>
<gene>
    <name evidence="20" type="primary">mucD_1</name>
    <name evidence="20" type="ORF">MBHS_03676</name>
</gene>
<comment type="similarity">
    <text evidence="4">Belongs to the peptidase S1C family.</text>
</comment>
<dbReference type="PRINTS" id="PR00834">
    <property type="entry name" value="PROTEASES2C"/>
</dbReference>
<dbReference type="InterPro" id="IPR011782">
    <property type="entry name" value="Pept_S1C_Do"/>
</dbReference>